<evidence type="ECO:0000313" key="2">
    <source>
        <dbReference type="Proteomes" id="UP001054889"/>
    </source>
</evidence>
<reference evidence="1" key="1">
    <citation type="journal article" date="2018" name="DNA Res.">
        <title>Multiple hybrid de novo genome assembly of finger millet, an orphan allotetraploid crop.</title>
        <authorList>
            <person name="Hatakeyama M."/>
            <person name="Aluri S."/>
            <person name="Balachadran M.T."/>
            <person name="Sivarajan S.R."/>
            <person name="Patrignani A."/>
            <person name="Gruter S."/>
            <person name="Poveda L."/>
            <person name="Shimizu-Inatsugi R."/>
            <person name="Baeten J."/>
            <person name="Francoijs K.J."/>
            <person name="Nataraja K.N."/>
            <person name="Reddy Y.A.N."/>
            <person name="Phadnis S."/>
            <person name="Ravikumar R.L."/>
            <person name="Schlapbach R."/>
            <person name="Sreeman S.M."/>
            <person name="Shimizu K.K."/>
        </authorList>
    </citation>
    <scope>NUCLEOTIDE SEQUENCE</scope>
</reference>
<proteinExistence type="predicted"/>
<organism evidence="1 2">
    <name type="scientific">Eleusine coracana subsp. coracana</name>
    <dbReference type="NCBI Taxonomy" id="191504"/>
    <lineage>
        <taxon>Eukaryota</taxon>
        <taxon>Viridiplantae</taxon>
        <taxon>Streptophyta</taxon>
        <taxon>Embryophyta</taxon>
        <taxon>Tracheophyta</taxon>
        <taxon>Spermatophyta</taxon>
        <taxon>Magnoliopsida</taxon>
        <taxon>Liliopsida</taxon>
        <taxon>Poales</taxon>
        <taxon>Poaceae</taxon>
        <taxon>PACMAD clade</taxon>
        <taxon>Chloridoideae</taxon>
        <taxon>Cynodonteae</taxon>
        <taxon>Eleusininae</taxon>
        <taxon>Eleusine</taxon>
    </lineage>
</organism>
<dbReference type="EMBL" id="BQKI01000006">
    <property type="protein sequence ID" value="GJM97239.1"/>
    <property type="molecule type" value="Genomic_DNA"/>
</dbReference>
<reference evidence="1" key="2">
    <citation type="submission" date="2021-12" db="EMBL/GenBank/DDBJ databases">
        <title>Resequencing data analysis of finger millet.</title>
        <authorList>
            <person name="Hatakeyama M."/>
            <person name="Aluri S."/>
            <person name="Balachadran M.T."/>
            <person name="Sivarajan S.R."/>
            <person name="Poveda L."/>
            <person name="Shimizu-Inatsugi R."/>
            <person name="Schlapbach R."/>
            <person name="Sreeman S.M."/>
            <person name="Shimizu K.K."/>
        </authorList>
    </citation>
    <scope>NUCLEOTIDE SEQUENCE</scope>
</reference>
<comment type="caution">
    <text evidence="1">The sequence shown here is derived from an EMBL/GenBank/DDBJ whole genome shotgun (WGS) entry which is preliminary data.</text>
</comment>
<dbReference type="Proteomes" id="UP001054889">
    <property type="component" value="Unassembled WGS sequence"/>
</dbReference>
<keyword evidence="2" id="KW-1185">Reference proteome</keyword>
<evidence type="ECO:0000313" key="1">
    <source>
        <dbReference type="EMBL" id="GJM97239.1"/>
    </source>
</evidence>
<protein>
    <submittedName>
        <fullName evidence="1">Uncharacterized protein</fullName>
    </submittedName>
</protein>
<accession>A0AAV5CGR9</accession>
<sequence>MRASGVTCDSHAYAAALTAGLLLRGREVHALCAKLGLDSTAYKKIFSSWRGRKRRSSILGATRGAPPCSVLYKVSLTVLQMLAKQQVKRRGI</sequence>
<name>A0AAV5CGR9_ELECO</name>
<gene>
    <name evidence="1" type="primary">ga14150</name>
    <name evidence="1" type="ORF">PR202_ga14150</name>
</gene>
<dbReference type="AlphaFoldDB" id="A0AAV5CGR9"/>